<reference evidence="3" key="1">
    <citation type="submission" date="2016-11" db="EMBL/GenBank/DDBJ databases">
        <authorList>
            <person name="Varghese N."/>
            <person name="Submissions S."/>
        </authorList>
    </citation>
    <scope>NUCLEOTIDE SEQUENCE [LARGE SCALE GENOMIC DNA]</scope>
    <source>
        <strain evidence="3">DSM 17456</strain>
    </source>
</reference>
<sequence length="121" mass="13371">MGKNLFCKKGFPQPPEAKSMTLLTGTFTFPADESALKDHFPDSPIIPGTLIIHSFVSVLRENMPNAVLSVSKFRFKSFVTPDTYAYSIEPRPFGFTCTLFKDEVKAVTGRILVHVEGEGDA</sequence>
<dbReference type="InterPro" id="IPR029069">
    <property type="entry name" value="HotDog_dom_sf"/>
</dbReference>
<name>A0A1N6IRA8_9BACT</name>
<dbReference type="EMBL" id="FSRG01000007">
    <property type="protein sequence ID" value="SIO34539.1"/>
    <property type="molecule type" value="Genomic_DNA"/>
</dbReference>
<dbReference type="Gene3D" id="3.10.129.10">
    <property type="entry name" value="Hotdog Thioesterase"/>
    <property type="match status" value="1"/>
</dbReference>
<evidence type="ECO:0000313" key="3">
    <source>
        <dbReference type="Proteomes" id="UP000184694"/>
    </source>
</evidence>
<dbReference type="Proteomes" id="UP000184694">
    <property type="component" value="Unassembled WGS sequence"/>
</dbReference>
<protein>
    <submittedName>
        <fullName evidence="2">3-hydroxyacyl-[acyl-carrier-protein] dehydratase</fullName>
    </submittedName>
</protein>
<dbReference type="InterPro" id="IPR054545">
    <property type="entry name" value="ApeI-like"/>
</dbReference>
<accession>A0A1N6IRA8</accession>
<evidence type="ECO:0000259" key="1">
    <source>
        <dbReference type="Pfam" id="PF22818"/>
    </source>
</evidence>
<organism evidence="2 3">
    <name type="scientific">Halodesulfovibrio marinisediminis DSM 17456</name>
    <dbReference type="NCBI Taxonomy" id="1121457"/>
    <lineage>
        <taxon>Bacteria</taxon>
        <taxon>Pseudomonadati</taxon>
        <taxon>Thermodesulfobacteriota</taxon>
        <taxon>Desulfovibrionia</taxon>
        <taxon>Desulfovibrionales</taxon>
        <taxon>Desulfovibrionaceae</taxon>
        <taxon>Halodesulfovibrio</taxon>
    </lineage>
</organism>
<gene>
    <name evidence="2" type="ORF">SAMN02745161_2850</name>
</gene>
<dbReference type="Pfam" id="PF22818">
    <property type="entry name" value="ApeI-like"/>
    <property type="match status" value="1"/>
</dbReference>
<keyword evidence="3" id="KW-1185">Reference proteome</keyword>
<evidence type="ECO:0000313" key="2">
    <source>
        <dbReference type="EMBL" id="SIO34539.1"/>
    </source>
</evidence>
<proteinExistence type="predicted"/>
<dbReference type="AlphaFoldDB" id="A0A1N6IRA8"/>
<dbReference type="STRING" id="1121457.SAMN02745161_2850"/>
<dbReference type="SUPFAM" id="SSF54637">
    <property type="entry name" value="Thioesterase/thiol ester dehydrase-isomerase"/>
    <property type="match status" value="1"/>
</dbReference>
<feature type="domain" description="ApeI dehydratase-like" evidence="1">
    <location>
        <begin position="23"/>
        <end position="83"/>
    </location>
</feature>